<protein>
    <recommendedName>
        <fullName evidence="4">Alcohol acetyltransferase</fullName>
    </recommendedName>
</protein>
<feature type="region of interest" description="Disordered" evidence="1">
    <location>
        <begin position="168"/>
        <end position="189"/>
    </location>
</feature>
<dbReference type="InterPro" id="IPR023213">
    <property type="entry name" value="CAT-like_dom_sf"/>
</dbReference>
<dbReference type="Gene3D" id="3.30.559.10">
    <property type="entry name" value="Chloramphenicol acetyltransferase-like domain"/>
    <property type="match status" value="1"/>
</dbReference>
<dbReference type="Proteomes" id="UP000218811">
    <property type="component" value="Unassembled WGS sequence"/>
</dbReference>
<organism evidence="2 3">
    <name type="scientific">Wolfiporia cocos (strain MD-104)</name>
    <name type="common">Brown rot fungus</name>
    <dbReference type="NCBI Taxonomy" id="742152"/>
    <lineage>
        <taxon>Eukaryota</taxon>
        <taxon>Fungi</taxon>
        <taxon>Dikarya</taxon>
        <taxon>Basidiomycota</taxon>
        <taxon>Agaricomycotina</taxon>
        <taxon>Agaricomycetes</taxon>
        <taxon>Polyporales</taxon>
        <taxon>Phaeolaceae</taxon>
        <taxon>Wolfiporia</taxon>
    </lineage>
</organism>
<keyword evidence="3" id="KW-1185">Reference proteome</keyword>
<gene>
    <name evidence="2" type="ORF">WOLCODRAFT_135419</name>
</gene>
<accession>A0A2H3JDD5</accession>
<proteinExistence type="predicted"/>
<feature type="region of interest" description="Disordered" evidence="1">
    <location>
        <begin position="455"/>
        <end position="475"/>
    </location>
</feature>
<evidence type="ECO:0000256" key="1">
    <source>
        <dbReference type="SAM" id="MobiDB-lite"/>
    </source>
</evidence>
<reference evidence="2 3" key="1">
    <citation type="journal article" date="2012" name="Science">
        <title>The Paleozoic origin of enzymatic lignin decomposition reconstructed from 31 fungal genomes.</title>
        <authorList>
            <person name="Floudas D."/>
            <person name="Binder M."/>
            <person name="Riley R."/>
            <person name="Barry K."/>
            <person name="Blanchette R.A."/>
            <person name="Henrissat B."/>
            <person name="Martinez A.T."/>
            <person name="Otillar R."/>
            <person name="Spatafora J.W."/>
            <person name="Yadav J.S."/>
            <person name="Aerts A."/>
            <person name="Benoit I."/>
            <person name="Boyd A."/>
            <person name="Carlson A."/>
            <person name="Copeland A."/>
            <person name="Coutinho P.M."/>
            <person name="de Vries R.P."/>
            <person name="Ferreira P."/>
            <person name="Findley K."/>
            <person name="Foster B."/>
            <person name="Gaskell J."/>
            <person name="Glotzer D."/>
            <person name="Gorecki P."/>
            <person name="Heitman J."/>
            <person name="Hesse C."/>
            <person name="Hori C."/>
            <person name="Igarashi K."/>
            <person name="Jurgens J.A."/>
            <person name="Kallen N."/>
            <person name="Kersten P."/>
            <person name="Kohler A."/>
            <person name="Kuees U."/>
            <person name="Kumar T.K.A."/>
            <person name="Kuo A."/>
            <person name="LaButti K."/>
            <person name="Larrondo L.F."/>
            <person name="Lindquist E."/>
            <person name="Ling A."/>
            <person name="Lombard V."/>
            <person name="Lucas S."/>
            <person name="Lundell T."/>
            <person name="Martin R."/>
            <person name="McLaughlin D.J."/>
            <person name="Morgenstern I."/>
            <person name="Morin E."/>
            <person name="Murat C."/>
            <person name="Nagy L.G."/>
            <person name="Nolan M."/>
            <person name="Ohm R.A."/>
            <person name="Patyshakuliyeva A."/>
            <person name="Rokas A."/>
            <person name="Ruiz-Duenas F.J."/>
            <person name="Sabat G."/>
            <person name="Salamov A."/>
            <person name="Samejima M."/>
            <person name="Schmutz J."/>
            <person name="Slot J.C."/>
            <person name="St John F."/>
            <person name="Stenlid J."/>
            <person name="Sun H."/>
            <person name="Sun S."/>
            <person name="Syed K."/>
            <person name="Tsang A."/>
            <person name="Wiebenga A."/>
            <person name="Young D."/>
            <person name="Pisabarro A."/>
            <person name="Eastwood D.C."/>
            <person name="Martin F."/>
            <person name="Cullen D."/>
            <person name="Grigoriev I.V."/>
            <person name="Hibbett D.S."/>
        </authorList>
    </citation>
    <scope>NUCLEOTIDE SEQUENCE [LARGE SCALE GENOMIC DNA]</scope>
    <source>
        <strain evidence="2 3">MD-104</strain>
    </source>
</reference>
<dbReference type="EMBL" id="KB467831">
    <property type="protein sequence ID" value="PCH33967.1"/>
    <property type="molecule type" value="Genomic_DNA"/>
</dbReference>
<evidence type="ECO:0000313" key="3">
    <source>
        <dbReference type="Proteomes" id="UP000218811"/>
    </source>
</evidence>
<evidence type="ECO:0000313" key="2">
    <source>
        <dbReference type="EMBL" id="PCH33967.1"/>
    </source>
</evidence>
<sequence length="572" mass="64374">MSGLPTPPPLDDTEYEHYVESSLPEPSTNAAAVLDEMKCPTKVPYERRMGDTELSYFLPSRQTGVNDMYLHLGFHAPERLVRRPRVRTVYAILRLRHPMLSARVEMHDYDDVRFVYDAPSSVEDVLDDAEANLEYRHQSKDELIDTYLNGPRTLSNTRLSYLILSQPTDSLLPTPPRTPSPSNSGSDVQQLHDAEDVVPGEHSYELLICAMHFLGDGMALHQFANDFFGLLGSEKDDAELEAVLEAEWRSRWENDAPETSVLPSCLEDHLPVSSSRFRRVAASIDFQLSQASQTGGQNFPRRKHPDRHTIVPTVSFPEDRTKAMLRKCKEHGVSISAALFAVCSVAWARAGSSARGDLPTMMYSALNLRPYFSKAKEQAQERALQESYWFLAIGYFNVILPSFLPKEGQEKTFWHRARMAKAQSARAAKSKMVVSRTHEMARERGERARIWAREDDEKERGTWVPPKPSASPAPPSIKDILPARTPGPSSALLGLSLLGNLDGMYSHASFPALKLHTLTTGSRQRHGAMLLFGYTFKGRLWVSLGYDENGFEEGVVERFWKEVGNCVEEYLG</sequence>
<dbReference type="PANTHER" id="PTHR28037:SF1">
    <property type="entry name" value="ALCOHOL O-ACETYLTRANSFERASE 1-RELATED"/>
    <property type="match status" value="1"/>
</dbReference>
<dbReference type="InterPro" id="IPR052058">
    <property type="entry name" value="Alcohol_O-acetyltransferase"/>
</dbReference>
<evidence type="ECO:0008006" key="4">
    <source>
        <dbReference type="Google" id="ProtNLM"/>
    </source>
</evidence>
<dbReference type="Gene3D" id="3.30.559.30">
    <property type="entry name" value="Nonribosomal peptide synthetase, condensation domain"/>
    <property type="match status" value="1"/>
</dbReference>
<dbReference type="AlphaFoldDB" id="A0A2H3JDD5"/>
<dbReference type="OMA" id="LICAMHF"/>
<dbReference type="PANTHER" id="PTHR28037">
    <property type="entry name" value="ALCOHOL O-ACETYLTRANSFERASE 1-RELATED"/>
    <property type="match status" value="1"/>
</dbReference>
<dbReference type="OrthoDB" id="3355480at2759"/>
<name>A0A2H3JDD5_WOLCO</name>
<dbReference type="STRING" id="742152.A0A2H3JDD5"/>
<feature type="compositionally biased region" description="Pro residues" evidence="1">
    <location>
        <begin position="465"/>
        <end position="475"/>
    </location>
</feature>